<protein>
    <submittedName>
        <fullName evidence="2">Uncharacterized protein</fullName>
    </submittedName>
</protein>
<dbReference type="EMBL" id="LRBV02000001">
    <property type="status" value="NOT_ANNOTATED_CDS"/>
    <property type="molecule type" value="Genomic_DNA"/>
</dbReference>
<dbReference type="EnsemblPlants" id="QL01p028823:mrna">
    <property type="protein sequence ID" value="QL01p028823:mrna"/>
    <property type="gene ID" value="QL01p028823"/>
</dbReference>
<dbReference type="Gramene" id="QL01p028823:mrna">
    <property type="protein sequence ID" value="QL01p028823:mrna"/>
    <property type="gene ID" value="QL01p028823"/>
</dbReference>
<proteinExistence type="predicted"/>
<feature type="region of interest" description="Disordered" evidence="1">
    <location>
        <begin position="38"/>
        <end position="73"/>
    </location>
</feature>
<reference evidence="2 3" key="1">
    <citation type="journal article" date="2016" name="G3 (Bethesda)">
        <title>First Draft Assembly and Annotation of the Genome of a California Endemic Oak Quercus lobata Nee (Fagaceae).</title>
        <authorList>
            <person name="Sork V.L."/>
            <person name="Fitz-Gibbon S.T."/>
            <person name="Puiu D."/>
            <person name="Crepeau M."/>
            <person name="Gugger P.F."/>
            <person name="Sherman R."/>
            <person name="Stevens K."/>
            <person name="Langley C.H."/>
            <person name="Pellegrini M."/>
            <person name="Salzberg S.L."/>
        </authorList>
    </citation>
    <scope>NUCLEOTIDE SEQUENCE [LARGE SCALE GENOMIC DNA]</scope>
    <source>
        <strain evidence="2 3">cv. SW786</strain>
    </source>
</reference>
<sequence length="265" mass="29666">MEQLVVGGRHTASSPFSSKFEVQVPPCPFNVEIVPLNTKTVPPNTDRIVPPTGPQGGNTETSSSKDKTSEPGYSQIKSQMEIIEEKICIIEEEMIKRFINNLKRPYYEKMISAQVTHFENLIPIGEHIDEGIRSKKIADPDTLYSPIEQKVKKASTRKGKEVDVHMLARTLDRLRASTSTYATLVVQSFPPHAQSAHAPHRTRGMQDLIDNKLLQFKEPPQSNVVTNPLPPHPEGNVSIISTMDEMIPDFSTPSFPWKAMLRALT</sequence>
<evidence type="ECO:0000313" key="2">
    <source>
        <dbReference type="EnsemblPlants" id="QL01p028823:mrna"/>
    </source>
</evidence>
<reference evidence="2" key="2">
    <citation type="submission" date="2021-01" db="UniProtKB">
        <authorList>
            <consortium name="EnsemblPlants"/>
        </authorList>
    </citation>
    <scope>IDENTIFICATION</scope>
</reference>
<dbReference type="AlphaFoldDB" id="A0A7N2KNY2"/>
<organism evidence="2 3">
    <name type="scientific">Quercus lobata</name>
    <name type="common">Valley oak</name>
    <dbReference type="NCBI Taxonomy" id="97700"/>
    <lineage>
        <taxon>Eukaryota</taxon>
        <taxon>Viridiplantae</taxon>
        <taxon>Streptophyta</taxon>
        <taxon>Embryophyta</taxon>
        <taxon>Tracheophyta</taxon>
        <taxon>Spermatophyta</taxon>
        <taxon>Magnoliopsida</taxon>
        <taxon>eudicotyledons</taxon>
        <taxon>Gunneridae</taxon>
        <taxon>Pentapetalae</taxon>
        <taxon>rosids</taxon>
        <taxon>fabids</taxon>
        <taxon>Fagales</taxon>
        <taxon>Fagaceae</taxon>
        <taxon>Quercus</taxon>
    </lineage>
</organism>
<evidence type="ECO:0000313" key="3">
    <source>
        <dbReference type="Proteomes" id="UP000594261"/>
    </source>
</evidence>
<evidence type="ECO:0000256" key="1">
    <source>
        <dbReference type="SAM" id="MobiDB-lite"/>
    </source>
</evidence>
<name>A0A7N2KNY2_QUELO</name>
<dbReference type="InParanoid" id="A0A7N2KNY2"/>
<dbReference type="Proteomes" id="UP000594261">
    <property type="component" value="Chromosome 1"/>
</dbReference>
<keyword evidence="3" id="KW-1185">Reference proteome</keyword>
<accession>A0A7N2KNY2</accession>